<dbReference type="Pfam" id="PF00780">
    <property type="entry name" value="CNH"/>
    <property type="match status" value="1"/>
</dbReference>
<gene>
    <name evidence="5" type="ORF">L227DRAFT_581170</name>
</gene>
<organism evidence="5 6">
    <name type="scientific">Lentinus tigrinus ALCF2SS1-6</name>
    <dbReference type="NCBI Taxonomy" id="1328759"/>
    <lineage>
        <taxon>Eukaryota</taxon>
        <taxon>Fungi</taxon>
        <taxon>Dikarya</taxon>
        <taxon>Basidiomycota</taxon>
        <taxon>Agaricomycotina</taxon>
        <taxon>Agaricomycetes</taxon>
        <taxon>Polyporales</taxon>
        <taxon>Polyporaceae</taxon>
        <taxon>Lentinus</taxon>
    </lineage>
</organism>
<keyword evidence="6" id="KW-1185">Reference proteome</keyword>
<evidence type="ECO:0000313" key="6">
    <source>
        <dbReference type="Proteomes" id="UP000313359"/>
    </source>
</evidence>
<accession>A0A5C2RQN1</accession>
<dbReference type="SMART" id="SM00036">
    <property type="entry name" value="CNH"/>
    <property type="match status" value="1"/>
</dbReference>
<evidence type="ECO:0000256" key="1">
    <source>
        <dbReference type="ARBA" id="ARBA00022553"/>
    </source>
</evidence>
<dbReference type="InterPro" id="IPR052233">
    <property type="entry name" value="Rho-type_GEFs"/>
</dbReference>
<dbReference type="OrthoDB" id="2272012at2759"/>
<evidence type="ECO:0000259" key="4">
    <source>
        <dbReference type="PROSITE" id="PS50219"/>
    </source>
</evidence>
<keyword evidence="1" id="KW-0597">Phosphoprotein</keyword>
<dbReference type="Pfam" id="PF15405">
    <property type="entry name" value="PH_5"/>
    <property type="match status" value="1"/>
</dbReference>
<protein>
    <submittedName>
        <fullName evidence="5">CNH-domain-containing protein</fullName>
    </submittedName>
</protein>
<evidence type="ECO:0000256" key="2">
    <source>
        <dbReference type="ARBA" id="ARBA00022658"/>
    </source>
</evidence>
<dbReference type="InterPro" id="IPR001849">
    <property type="entry name" value="PH_domain"/>
</dbReference>
<proteinExistence type="predicted"/>
<feature type="domain" description="PH" evidence="3">
    <location>
        <begin position="52"/>
        <end position="200"/>
    </location>
</feature>
<dbReference type="PROSITE" id="PS50003">
    <property type="entry name" value="PH_DOMAIN"/>
    <property type="match status" value="1"/>
</dbReference>
<keyword evidence="2" id="KW-0344">Guanine-nucleotide releasing factor</keyword>
<dbReference type="Gene3D" id="2.30.29.30">
    <property type="entry name" value="Pleckstrin-homology domain (PH domain)/Phosphotyrosine-binding domain (PTB)"/>
    <property type="match status" value="1"/>
</dbReference>
<dbReference type="Proteomes" id="UP000313359">
    <property type="component" value="Unassembled WGS sequence"/>
</dbReference>
<dbReference type="InterPro" id="IPR001180">
    <property type="entry name" value="CNH_dom"/>
</dbReference>
<dbReference type="PANTHER" id="PTHR46572">
    <property type="entry name" value="RHO1 GDP-GTP EXCHANGE PROTEIN 1-RELATED"/>
    <property type="match status" value="1"/>
</dbReference>
<dbReference type="PROSITE" id="PS50219">
    <property type="entry name" value="CNH"/>
    <property type="match status" value="1"/>
</dbReference>
<evidence type="ECO:0000313" key="5">
    <source>
        <dbReference type="EMBL" id="RPD53614.1"/>
    </source>
</evidence>
<sequence length="608" mass="68795">MTEQHGGHAGERGSAILAERRDRHAQVQWYRDRLMFEAIHVVDLDLSNPVRQVLHAGPLFRQNDPLKRSVNGWKELWVILFDNYLVMTKPKGKGNGVKYHVWKPPVRLEFLQLSSNTIRPIQRSNTFSRMMRSGRDSPDAFSSLDHIFDSINPNSSSVNNPNYYPLSFHCHGKHGGSYTLYASTLDERNEWRRRLREAVAARKMIQAEEGVFRVETITTETATSQDAPSHQPGLVTGQISCTLPFTSKDGRNLVAIGSEDGVWIGMPDQPESIQRVISLRFIAQIAFLEEYGFFILLADKSLYAIHIESVVHVHGANSQDPAFGLHRLSGPDRHVHFFSVGRQAGRTLIIWKQRKGLDSVFRILEALPPSAGLNRFSVFKDFFVPSDSHDLLFLKTKVCILCPRGFEIMDLSDFSSATIPDDEDLRRLGKRPLTSKPIAMFRIREDEFLLCYDEYGLYVDKRGAPSRSPPTIEWEGVATHAAWHPPYIVLFTPAFIEVRHVESGRLAQVINGLDIRCLWDGRGIVHQEGFDDFEDPRTPRIHAVLDDSEMASYSVTAHSQSRSRSQSRGVPRQQHVVVLAPTERLVVPGTRYSPSLLSVADTLPAYVP</sequence>
<dbReference type="STRING" id="1328759.A0A5C2RQN1"/>
<dbReference type="SMART" id="SM00233">
    <property type="entry name" value="PH"/>
    <property type="match status" value="1"/>
</dbReference>
<feature type="domain" description="CNH" evidence="4">
    <location>
        <begin position="236"/>
        <end position="525"/>
    </location>
</feature>
<dbReference type="PANTHER" id="PTHR46572:SF1">
    <property type="entry name" value="RHO1 GUANINE NUCLEOTIDE EXCHANGE FACTOR TUS1"/>
    <property type="match status" value="1"/>
</dbReference>
<dbReference type="GO" id="GO:0005085">
    <property type="term" value="F:guanyl-nucleotide exchange factor activity"/>
    <property type="evidence" value="ECO:0007669"/>
    <property type="project" value="UniProtKB-KW"/>
</dbReference>
<name>A0A5C2RQN1_9APHY</name>
<dbReference type="InterPro" id="IPR041675">
    <property type="entry name" value="PH_5"/>
</dbReference>
<dbReference type="AlphaFoldDB" id="A0A5C2RQN1"/>
<reference evidence="5" key="1">
    <citation type="journal article" date="2018" name="Genome Biol. Evol.">
        <title>Genomics and development of Lentinus tigrinus, a white-rot wood-decaying mushroom with dimorphic fruiting bodies.</title>
        <authorList>
            <person name="Wu B."/>
            <person name="Xu Z."/>
            <person name="Knudson A."/>
            <person name="Carlson A."/>
            <person name="Chen N."/>
            <person name="Kovaka S."/>
            <person name="LaButti K."/>
            <person name="Lipzen A."/>
            <person name="Pennachio C."/>
            <person name="Riley R."/>
            <person name="Schakwitz W."/>
            <person name="Umezawa K."/>
            <person name="Ohm R.A."/>
            <person name="Grigoriev I.V."/>
            <person name="Nagy L.G."/>
            <person name="Gibbons J."/>
            <person name="Hibbett D."/>
        </authorList>
    </citation>
    <scope>NUCLEOTIDE SEQUENCE [LARGE SCALE GENOMIC DNA]</scope>
    <source>
        <strain evidence="5">ALCF2SS1-6</strain>
    </source>
</reference>
<evidence type="ECO:0000259" key="3">
    <source>
        <dbReference type="PROSITE" id="PS50003"/>
    </source>
</evidence>
<dbReference type="EMBL" id="ML122318">
    <property type="protein sequence ID" value="RPD53614.1"/>
    <property type="molecule type" value="Genomic_DNA"/>
</dbReference>
<dbReference type="SUPFAM" id="SSF50729">
    <property type="entry name" value="PH domain-like"/>
    <property type="match status" value="1"/>
</dbReference>
<dbReference type="InterPro" id="IPR011993">
    <property type="entry name" value="PH-like_dom_sf"/>
</dbReference>